<gene>
    <name evidence="5" type="ORF">SAMN06296416_10492</name>
</gene>
<keyword evidence="1" id="KW-0805">Transcription regulation</keyword>
<evidence type="ECO:0000256" key="1">
    <source>
        <dbReference type="ARBA" id="ARBA00023015"/>
    </source>
</evidence>
<dbReference type="InterPro" id="IPR028082">
    <property type="entry name" value="Peripla_BP_I"/>
</dbReference>
<sequence>MRVRIEDVAKAAGVSMKTVSRVLNNEPTVKDETRARVQAVAKSMNYRPDPSARSLAGRKSYLVALLYDNPSANYLMEILMGVVEACQEYHYGLVVQPLNYHSPDFLQSVESLVTFSKLDGLILTPPITDSVALLDRLDALGMPYACVSPKNREGGIGVTLDEHDAVCDMIEHLASLGHTRIAHIKGHPAHGASEWRLAGYRSGLRRAGLRYEPELVIDGEFSFDSGVSAARQLLDLERPPTAIFAANDDMAAGAMSVAHSRGLSIPGDLSVCGFDNTPMSRQIFPALTTVHQPTQEMGRLATGELLKTIKDPASGQMLRMPYALQLRQSTGPAPRR</sequence>
<evidence type="ECO:0000256" key="2">
    <source>
        <dbReference type="ARBA" id="ARBA00023125"/>
    </source>
</evidence>
<evidence type="ECO:0000313" key="5">
    <source>
        <dbReference type="EMBL" id="SOD54487.1"/>
    </source>
</evidence>
<dbReference type="SUPFAM" id="SSF53822">
    <property type="entry name" value="Periplasmic binding protein-like I"/>
    <property type="match status" value="1"/>
</dbReference>
<keyword evidence="6" id="KW-1185">Reference proteome</keyword>
<dbReference type="PROSITE" id="PS00356">
    <property type="entry name" value="HTH_LACI_1"/>
    <property type="match status" value="1"/>
</dbReference>
<dbReference type="SUPFAM" id="SSF47413">
    <property type="entry name" value="lambda repressor-like DNA-binding domains"/>
    <property type="match status" value="1"/>
</dbReference>
<dbReference type="CDD" id="cd01392">
    <property type="entry name" value="HTH_LacI"/>
    <property type="match status" value="1"/>
</dbReference>
<dbReference type="InterPro" id="IPR000843">
    <property type="entry name" value="HTH_LacI"/>
</dbReference>
<dbReference type="InterPro" id="IPR046335">
    <property type="entry name" value="LacI/GalR-like_sensor"/>
</dbReference>
<name>A0A286D795_9GAMM</name>
<dbReference type="Gene3D" id="3.40.50.2300">
    <property type="match status" value="2"/>
</dbReference>
<dbReference type="RefSeq" id="WP_097121732.1">
    <property type="nucleotide sequence ID" value="NZ_OCND01000004.1"/>
</dbReference>
<dbReference type="Pfam" id="PF13377">
    <property type="entry name" value="Peripla_BP_3"/>
    <property type="match status" value="1"/>
</dbReference>
<evidence type="ECO:0000313" key="6">
    <source>
        <dbReference type="Proteomes" id="UP000219374"/>
    </source>
</evidence>
<feature type="domain" description="HTH lacI-type" evidence="4">
    <location>
        <begin position="3"/>
        <end position="57"/>
    </location>
</feature>
<dbReference type="InterPro" id="IPR010982">
    <property type="entry name" value="Lambda_DNA-bd_dom_sf"/>
</dbReference>
<keyword evidence="3" id="KW-0804">Transcription</keyword>
<dbReference type="Proteomes" id="UP000219374">
    <property type="component" value="Unassembled WGS sequence"/>
</dbReference>
<dbReference type="PRINTS" id="PR00036">
    <property type="entry name" value="HTHLACI"/>
</dbReference>
<dbReference type="Pfam" id="PF00356">
    <property type="entry name" value="LacI"/>
    <property type="match status" value="1"/>
</dbReference>
<dbReference type="Gene3D" id="1.10.260.40">
    <property type="entry name" value="lambda repressor-like DNA-binding domains"/>
    <property type="match status" value="1"/>
</dbReference>
<evidence type="ECO:0000256" key="3">
    <source>
        <dbReference type="ARBA" id="ARBA00023163"/>
    </source>
</evidence>
<dbReference type="GO" id="GO:0003700">
    <property type="term" value="F:DNA-binding transcription factor activity"/>
    <property type="evidence" value="ECO:0007669"/>
    <property type="project" value="TreeGrafter"/>
</dbReference>
<dbReference type="PANTHER" id="PTHR30146:SF153">
    <property type="entry name" value="LACTOSE OPERON REPRESSOR"/>
    <property type="match status" value="1"/>
</dbReference>
<dbReference type="PROSITE" id="PS50932">
    <property type="entry name" value="HTH_LACI_2"/>
    <property type="match status" value="1"/>
</dbReference>
<dbReference type="CDD" id="cd01545">
    <property type="entry name" value="PBP1_SalR"/>
    <property type="match status" value="1"/>
</dbReference>
<dbReference type="EMBL" id="OCND01000004">
    <property type="protein sequence ID" value="SOD54487.1"/>
    <property type="molecule type" value="Genomic_DNA"/>
</dbReference>
<dbReference type="GO" id="GO:0000976">
    <property type="term" value="F:transcription cis-regulatory region binding"/>
    <property type="evidence" value="ECO:0007669"/>
    <property type="project" value="TreeGrafter"/>
</dbReference>
<evidence type="ECO:0000259" key="4">
    <source>
        <dbReference type="PROSITE" id="PS50932"/>
    </source>
</evidence>
<dbReference type="SMART" id="SM00354">
    <property type="entry name" value="HTH_LACI"/>
    <property type="match status" value="1"/>
</dbReference>
<proteinExistence type="predicted"/>
<protein>
    <submittedName>
        <fullName evidence="5">Transcriptional regulator, LacI family</fullName>
    </submittedName>
</protein>
<dbReference type="PANTHER" id="PTHR30146">
    <property type="entry name" value="LACI-RELATED TRANSCRIPTIONAL REPRESSOR"/>
    <property type="match status" value="1"/>
</dbReference>
<dbReference type="AlphaFoldDB" id="A0A286D795"/>
<reference evidence="5 6" key="1">
    <citation type="submission" date="2017-09" db="EMBL/GenBank/DDBJ databases">
        <authorList>
            <person name="Ehlers B."/>
            <person name="Leendertz F.H."/>
        </authorList>
    </citation>
    <scope>NUCLEOTIDE SEQUENCE [LARGE SCALE GENOMIC DNA]</scope>
    <source>
        <strain evidence="5 6">CGMCC 1.10978</strain>
    </source>
</reference>
<organism evidence="5 6">
    <name type="scientific">Pseudoxanthomonas wuyuanensis</name>
    <dbReference type="NCBI Taxonomy" id="1073196"/>
    <lineage>
        <taxon>Bacteria</taxon>
        <taxon>Pseudomonadati</taxon>
        <taxon>Pseudomonadota</taxon>
        <taxon>Gammaproteobacteria</taxon>
        <taxon>Lysobacterales</taxon>
        <taxon>Lysobacteraceae</taxon>
        <taxon>Pseudoxanthomonas</taxon>
    </lineage>
</organism>
<accession>A0A286D795</accession>
<dbReference type="OrthoDB" id="9798934at2"/>
<keyword evidence="2" id="KW-0238">DNA-binding</keyword>